<dbReference type="RefSeq" id="WP_339090522.1">
    <property type="nucleotide sequence ID" value="NZ_LR743507.1"/>
</dbReference>
<evidence type="ECO:0000313" key="1">
    <source>
        <dbReference type="EMBL" id="CAA2104743.1"/>
    </source>
</evidence>
<reference evidence="1" key="1">
    <citation type="submission" date="2019-12" db="EMBL/GenBank/DDBJ databases">
        <authorList>
            <person name="Cremers G."/>
        </authorList>
    </citation>
    <scope>NUCLEOTIDE SEQUENCE</scope>
    <source>
        <strain evidence="1">Vvax</strain>
    </source>
</reference>
<protein>
    <submittedName>
        <fullName evidence="1">Uncharacterized protein</fullName>
    </submittedName>
</protein>
<dbReference type="AlphaFoldDB" id="A0A679J5C7"/>
<proteinExistence type="predicted"/>
<name>A0A679J5C7_VARPD</name>
<organism evidence="1">
    <name type="scientific">Variovorax paradoxus</name>
    <dbReference type="NCBI Taxonomy" id="34073"/>
    <lineage>
        <taxon>Bacteria</taxon>
        <taxon>Pseudomonadati</taxon>
        <taxon>Pseudomonadota</taxon>
        <taxon>Betaproteobacteria</taxon>
        <taxon>Burkholderiales</taxon>
        <taxon>Comamonadaceae</taxon>
        <taxon>Variovorax</taxon>
    </lineage>
</organism>
<sequence length="151" mass="16487">MNDSLHLDTTNGRLSAAGIVADAGTRADALPPAFAKTAQAVQVEGRRVDCVFARTTASSGDMSVQLELRFEEGLLVSSFLTFWTPALRKLADHDFHGSTGQRERLHLRWLSSMGIDNAPAAFSWGSAGVMRDRSDNVCIYVHNSNNRWAHG</sequence>
<dbReference type="EMBL" id="LR743507">
    <property type="protein sequence ID" value="CAA2104743.1"/>
    <property type="molecule type" value="Genomic_DNA"/>
</dbReference>
<gene>
    <name evidence="1" type="ORF">VVAX_02917</name>
</gene>
<accession>A0A679J5C7</accession>